<dbReference type="AlphaFoldDB" id="A0A4R2IDS6"/>
<name>A0A4R2IDS6_9ACTN</name>
<evidence type="ECO:0000256" key="1">
    <source>
        <dbReference type="ARBA" id="ARBA00022676"/>
    </source>
</evidence>
<keyword evidence="5" id="KW-1185">Reference proteome</keyword>
<evidence type="ECO:0000259" key="3">
    <source>
        <dbReference type="Pfam" id="PF13579"/>
    </source>
</evidence>
<protein>
    <submittedName>
        <fullName evidence="4">Glycosyltransferase involved in cell wall biosynthesis</fullName>
    </submittedName>
</protein>
<dbReference type="Proteomes" id="UP000295573">
    <property type="component" value="Unassembled WGS sequence"/>
</dbReference>
<dbReference type="RefSeq" id="WP_132155824.1">
    <property type="nucleotide sequence ID" value="NZ_SLWR01000014.1"/>
</dbReference>
<reference evidence="4 5" key="1">
    <citation type="journal article" date="2015" name="Stand. Genomic Sci.">
        <title>Genomic Encyclopedia of Bacterial and Archaeal Type Strains, Phase III: the genomes of soil and plant-associated and newly described type strains.</title>
        <authorList>
            <person name="Whitman W.B."/>
            <person name="Woyke T."/>
            <person name="Klenk H.P."/>
            <person name="Zhou Y."/>
            <person name="Lilburn T.G."/>
            <person name="Beck B.J."/>
            <person name="De Vos P."/>
            <person name="Vandamme P."/>
            <person name="Eisen J.A."/>
            <person name="Garrity G."/>
            <person name="Hugenholtz P."/>
            <person name="Kyrpides N.C."/>
        </authorList>
    </citation>
    <scope>NUCLEOTIDE SEQUENCE [LARGE SCALE GENOMIC DNA]</scope>
    <source>
        <strain evidence="4 5">VKM Ac-2541</strain>
    </source>
</reference>
<proteinExistence type="predicted"/>
<dbReference type="Pfam" id="PF13579">
    <property type="entry name" value="Glyco_trans_4_4"/>
    <property type="match status" value="1"/>
</dbReference>
<comment type="caution">
    <text evidence="4">The sequence shown here is derived from an EMBL/GenBank/DDBJ whole genome shotgun (WGS) entry which is preliminary data.</text>
</comment>
<dbReference type="Gene3D" id="3.40.50.2000">
    <property type="entry name" value="Glycogen Phosphorylase B"/>
    <property type="match status" value="2"/>
</dbReference>
<dbReference type="PANTHER" id="PTHR45947:SF3">
    <property type="entry name" value="SULFOQUINOVOSYL TRANSFERASE SQD2"/>
    <property type="match status" value="1"/>
</dbReference>
<evidence type="ECO:0000256" key="2">
    <source>
        <dbReference type="ARBA" id="ARBA00022679"/>
    </source>
</evidence>
<accession>A0A4R2IDS6</accession>
<dbReference type="OrthoDB" id="509705at2"/>
<feature type="domain" description="Glycosyltransferase subfamily 4-like N-terminal" evidence="3">
    <location>
        <begin position="33"/>
        <end position="200"/>
    </location>
</feature>
<dbReference type="InterPro" id="IPR050194">
    <property type="entry name" value="Glycosyltransferase_grp1"/>
</dbReference>
<dbReference type="EMBL" id="SLWR01000014">
    <property type="protein sequence ID" value="TCO42326.1"/>
    <property type="molecule type" value="Genomic_DNA"/>
</dbReference>
<dbReference type="GO" id="GO:0016757">
    <property type="term" value="F:glycosyltransferase activity"/>
    <property type="evidence" value="ECO:0007669"/>
    <property type="project" value="UniProtKB-KW"/>
</dbReference>
<sequence>MGHLHRRNGSAPYDAVPRILFLVENVALARDHRLRKQAEALVAEGFAVSVICRRDPGNHGLAGVRLYEYAAPADAASKLGFVREYGYSWLMAAGLTLRVLLTEGFDAVQACGNPDIYFTIGAPLKLLGKPLVFDQRDLAPELYAARYGRDGGAVHRTLRWLERVSYRSADHVITVNDSLRDVAYRRGELPPGTVTVVGNGPALARTGRRQPRPELRHGRRHLVCWLGLMGPQDRVDHALRAIHELVHGAGRNDTHFAFVGEGEAREPSEMLAAELGLRDWVSFPGWVDEEEAFTYLCTADVGLEPNLEEIVSPVKGMEYMAFALPFVAFDLKETRALAGPAACYARPGDDAEFARLIAELLDNPERRAAMGQAGRLRVEQAIAWDHQQPAYVDVYRRLLDREVV</sequence>
<dbReference type="GO" id="GO:1901137">
    <property type="term" value="P:carbohydrate derivative biosynthetic process"/>
    <property type="evidence" value="ECO:0007669"/>
    <property type="project" value="UniProtKB-ARBA"/>
</dbReference>
<dbReference type="InterPro" id="IPR028098">
    <property type="entry name" value="Glyco_trans_4-like_N"/>
</dbReference>
<keyword evidence="1" id="KW-0328">Glycosyltransferase</keyword>
<dbReference type="Pfam" id="PF13692">
    <property type="entry name" value="Glyco_trans_1_4"/>
    <property type="match status" value="1"/>
</dbReference>
<gene>
    <name evidence="4" type="ORF">EV646_114150</name>
</gene>
<dbReference type="PANTHER" id="PTHR45947">
    <property type="entry name" value="SULFOQUINOVOSYL TRANSFERASE SQD2"/>
    <property type="match status" value="1"/>
</dbReference>
<dbReference type="SUPFAM" id="SSF53756">
    <property type="entry name" value="UDP-Glycosyltransferase/glycogen phosphorylase"/>
    <property type="match status" value="1"/>
</dbReference>
<evidence type="ECO:0000313" key="5">
    <source>
        <dbReference type="Proteomes" id="UP000295573"/>
    </source>
</evidence>
<evidence type="ECO:0000313" key="4">
    <source>
        <dbReference type="EMBL" id="TCO42326.1"/>
    </source>
</evidence>
<dbReference type="CDD" id="cd03794">
    <property type="entry name" value="GT4_WbuB-like"/>
    <property type="match status" value="1"/>
</dbReference>
<organism evidence="4 5">
    <name type="scientific">Kribbella antiqua</name>
    <dbReference type="NCBI Taxonomy" id="2512217"/>
    <lineage>
        <taxon>Bacteria</taxon>
        <taxon>Bacillati</taxon>
        <taxon>Actinomycetota</taxon>
        <taxon>Actinomycetes</taxon>
        <taxon>Propionibacteriales</taxon>
        <taxon>Kribbellaceae</taxon>
        <taxon>Kribbella</taxon>
    </lineage>
</organism>
<keyword evidence="2 4" id="KW-0808">Transferase</keyword>